<dbReference type="EMBL" id="CM029037">
    <property type="protein sequence ID" value="KAG2657255.1"/>
    <property type="molecule type" value="Genomic_DNA"/>
</dbReference>
<dbReference type="Proteomes" id="UP000823388">
    <property type="component" value="Chromosome 1K"/>
</dbReference>
<feature type="compositionally biased region" description="Pro residues" evidence="1">
    <location>
        <begin position="92"/>
        <end position="102"/>
    </location>
</feature>
<keyword evidence="3" id="KW-1185">Reference proteome</keyword>
<evidence type="ECO:0000313" key="3">
    <source>
        <dbReference type="Proteomes" id="UP000823388"/>
    </source>
</evidence>
<comment type="caution">
    <text evidence="2">The sequence shown here is derived from an EMBL/GenBank/DDBJ whole genome shotgun (WGS) entry which is preliminary data.</text>
</comment>
<evidence type="ECO:0000256" key="1">
    <source>
        <dbReference type="SAM" id="MobiDB-lite"/>
    </source>
</evidence>
<organism evidence="2 3">
    <name type="scientific">Panicum virgatum</name>
    <name type="common">Blackwell switchgrass</name>
    <dbReference type="NCBI Taxonomy" id="38727"/>
    <lineage>
        <taxon>Eukaryota</taxon>
        <taxon>Viridiplantae</taxon>
        <taxon>Streptophyta</taxon>
        <taxon>Embryophyta</taxon>
        <taxon>Tracheophyta</taxon>
        <taxon>Spermatophyta</taxon>
        <taxon>Magnoliopsida</taxon>
        <taxon>Liliopsida</taxon>
        <taxon>Poales</taxon>
        <taxon>Poaceae</taxon>
        <taxon>PACMAD clade</taxon>
        <taxon>Panicoideae</taxon>
        <taxon>Panicodae</taxon>
        <taxon>Paniceae</taxon>
        <taxon>Panicinae</taxon>
        <taxon>Panicum</taxon>
        <taxon>Panicum sect. Hiantes</taxon>
    </lineage>
</organism>
<evidence type="ECO:0000313" key="2">
    <source>
        <dbReference type="EMBL" id="KAG2657255.1"/>
    </source>
</evidence>
<protein>
    <submittedName>
        <fullName evidence="2">Uncharacterized protein</fullName>
    </submittedName>
</protein>
<feature type="region of interest" description="Disordered" evidence="1">
    <location>
        <begin position="82"/>
        <end position="102"/>
    </location>
</feature>
<accession>A0A8T0XCX7</accession>
<name>A0A8T0XCX7_PANVG</name>
<dbReference type="AlphaFoldDB" id="A0A8T0XCX7"/>
<gene>
    <name evidence="2" type="ORF">PVAP13_1KG184877</name>
</gene>
<proteinExistence type="predicted"/>
<reference evidence="2" key="1">
    <citation type="submission" date="2020-05" db="EMBL/GenBank/DDBJ databases">
        <title>WGS assembly of Panicum virgatum.</title>
        <authorList>
            <person name="Lovell J.T."/>
            <person name="Jenkins J."/>
            <person name="Shu S."/>
            <person name="Juenger T.E."/>
            <person name="Schmutz J."/>
        </authorList>
    </citation>
    <scope>NUCLEOTIDE SEQUENCE</scope>
    <source>
        <strain evidence="2">AP13</strain>
    </source>
</reference>
<sequence length="102" mass="10998">MVAAAWGPQLPALDSAGAVRGWRRRRPPTCVAGARGRERRLAPDGSTAARALRRWRCRRLCPAPPCAVRRLMPAAGLGRRFKVGGEPQGGGPWPPGRGGPRW</sequence>